<keyword evidence="3" id="KW-1185">Reference proteome</keyword>
<evidence type="ECO:0000259" key="1">
    <source>
        <dbReference type="Pfam" id="PF18962"/>
    </source>
</evidence>
<sequence>MAKTLLCFLIKMIVLWGLLFAEAGYAVGQPQGDIAFVGINASDHAFNIVTLRQVSANQTVFFSHATWQNDNFTDKEGSLEWHTGDVPVPAGEIIRFTNVNTDGASASHGTVSDANLKLSGLQQVLFAYLGTDEETPNAFLASMTTNRKQYDGSEGSLRNTNLEVGRGAILLQSGLTEARYEGPRENKLKEEYLYLIGDTKNTWKELNMDRTKALSNQPVFTVNKSGDGEQEEAIEVIKIADQEGWQGISASSVEVSFEDWLGDFWTQGMTGSDDPEAEATILSWNEQDGGYLFSPADMREPTAPGKGYFVYFIEDDNPRESGVQQGFPKIITMAVENKKEVIEVAVTATDADRDGIIDGHEGFNLLGNPFGKNLSVEAIKRELRQVNANINAHLYRWNAESGNGNGAIEPLQDQDVVAPFEAFWVRYLDPEVNGLVRLNANSMNSEDEPGSYDGQGRPGGSFELKLSDESWFDTYTLQVNNKGTVGEDPLDAYKLFSLNTESINLFSNIGNQRLAINVLPRDLGERIEVPLSFSAPNRDELTFSWERPEDIPANWEITLVDRRMNREINIQTTTSYSFTMNPVESNTGPSAQERPLFNTADELISDDRFSLIVQPTGNFVTDNDELSPESISLKANYPNPFTTTTTIPFELVEETEVKLTIWNMIGQKVATLVDGVKEAGEHDNIRWNAANMPSGMYIARLEAGDEVFTRKMTLIK</sequence>
<dbReference type="Gene3D" id="2.60.40.4070">
    <property type="match status" value="1"/>
</dbReference>
<protein>
    <submittedName>
        <fullName evidence="2">T9SS type A sorting domain-containing protein</fullName>
    </submittedName>
</protein>
<evidence type="ECO:0000313" key="2">
    <source>
        <dbReference type="EMBL" id="MCW9706828.1"/>
    </source>
</evidence>
<dbReference type="Proteomes" id="UP001207918">
    <property type="component" value="Unassembled WGS sequence"/>
</dbReference>
<reference evidence="2 3" key="1">
    <citation type="submission" date="2021-03" db="EMBL/GenBank/DDBJ databases">
        <title>Aliifodinibius sp. nov., a new bacterium isolated from saline soil.</title>
        <authorList>
            <person name="Galisteo C."/>
            <person name="De La Haba R."/>
            <person name="Sanchez-Porro C."/>
            <person name="Ventosa A."/>
        </authorList>
    </citation>
    <scope>NUCLEOTIDE SEQUENCE [LARGE SCALE GENOMIC DNA]</scope>
    <source>
        <strain evidence="2 3">1BSP15-2V2</strain>
    </source>
</reference>
<dbReference type="EMBL" id="JAGGJA010000004">
    <property type="protein sequence ID" value="MCW9706828.1"/>
    <property type="molecule type" value="Genomic_DNA"/>
</dbReference>
<gene>
    <name evidence="2" type="ORF">J6I44_08160</name>
</gene>
<organism evidence="2 3">
    <name type="scientific">Fodinibius salsisoli</name>
    <dbReference type="NCBI Taxonomy" id="2820877"/>
    <lineage>
        <taxon>Bacteria</taxon>
        <taxon>Pseudomonadati</taxon>
        <taxon>Balneolota</taxon>
        <taxon>Balneolia</taxon>
        <taxon>Balneolales</taxon>
        <taxon>Balneolaceae</taxon>
        <taxon>Fodinibius</taxon>
    </lineage>
</organism>
<name>A0ABT3PM34_9BACT</name>
<evidence type="ECO:0000313" key="3">
    <source>
        <dbReference type="Proteomes" id="UP001207918"/>
    </source>
</evidence>
<dbReference type="Pfam" id="PF18962">
    <property type="entry name" value="Por_Secre_tail"/>
    <property type="match status" value="1"/>
</dbReference>
<dbReference type="RefSeq" id="WP_265765560.1">
    <property type="nucleotide sequence ID" value="NZ_JAGGJA010000004.1"/>
</dbReference>
<accession>A0ABT3PM34</accession>
<dbReference type="NCBIfam" id="TIGR04183">
    <property type="entry name" value="Por_Secre_tail"/>
    <property type="match status" value="1"/>
</dbReference>
<feature type="domain" description="Secretion system C-terminal sorting" evidence="1">
    <location>
        <begin position="637"/>
        <end position="712"/>
    </location>
</feature>
<comment type="caution">
    <text evidence="2">The sequence shown here is derived from an EMBL/GenBank/DDBJ whole genome shotgun (WGS) entry which is preliminary data.</text>
</comment>
<dbReference type="InterPro" id="IPR026444">
    <property type="entry name" value="Secre_tail"/>
</dbReference>
<proteinExistence type="predicted"/>